<dbReference type="CDD" id="cd06863">
    <property type="entry name" value="PX_Atg24p"/>
    <property type="match status" value="1"/>
</dbReference>
<dbReference type="Gene3D" id="3.30.1520.10">
    <property type="entry name" value="Phox-like domain"/>
    <property type="match status" value="1"/>
</dbReference>
<dbReference type="GO" id="GO:0005829">
    <property type="term" value="C:cytosol"/>
    <property type="evidence" value="ECO:0007669"/>
    <property type="project" value="EnsemblFungi"/>
</dbReference>
<sequence length="434" mass="49867">MPKITTHDREHDTSTAGSTKHGREKEFSMDNNDGYTTQIIVSDPQKHANDPNSSTAYVTYQISTKTNNPSYHKNHGSATTTDIIVVHRRYSDLVLLHDILSNDNPTRIIPPLPDKKVFQYIAGDRFSQRFTQKRCHSLQNFLKRVSTHPILSKASIFEQFLVSNEWEAYRRSLSGNLQTNKEEVSDTIMNAFKTVHNQSEEFIEIKEKSDKLDHTISKLSKNFHKVVRKNDSIADDYSKLSQSLQDLNEVVSNEDEMLANKLRIFNEGIKQISYGLSDLNKYLDYEYTVDLKDLEHYIDSLHQSLKLKDQKQIDYEQLSEFLTKSIKEKNNLISGTGGGNYFTTKLEALAGVNQEASRREKIVKLETKITTLTGELDNAKKVADGFEQETLKEVDLFEKVKSKELKESLGSLADHHIQFYEKMVETWTKVDKSL</sequence>
<keyword evidence="7" id="KW-0472">Membrane</keyword>
<dbReference type="GeneID" id="11496643"/>
<dbReference type="eggNOG" id="KOG2273">
    <property type="taxonomic scope" value="Eukaryota"/>
</dbReference>
<dbReference type="InterPro" id="IPR027267">
    <property type="entry name" value="AH/BAR_dom_sf"/>
</dbReference>
<dbReference type="OrthoDB" id="205639at2759"/>
<evidence type="ECO:0000256" key="5">
    <source>
        <dbReference type="ARBA" id="ARBA00022490"/>
    </source>
</evidence>
<dbReference type="GO" id="GO:0000407">
    <property type="term" value="C:phagophore assembly site"/>
    <property type="evidence" value="ECO:0007669"/>
    <property type="project" value="EnsemblFungi"/>
</dbReference>
<dbReference type="GO" id="GO:0032266">
    <property type="term" value="F:phosphatidylinositol-3-phosphate binding"/>
    <property type="evidence" value="ECO:0007669"/>
    <property type="project" value="EnsemblFungi"/>
</dbReference>
<dbReference type="AlphaFoldDB" id="G0W7X8"/>
<evidence type="ECO:0000256" key="6">
    <source>
        <dbReference type="ARBA" id="ARBA00023121"/>
    </source>
</evidence>
<feature type="coiled-coil region" evidence="10">
    <location>
        <begin position="362"/>
        <end position="389"/>
    </location>
</feature>
<keyword evidence="14" id="KW-1185">Reference proteome</keyword>
<proteinExistence type="inferred from homology"/>
<evidence type="ECO:0000256" key="10">
    <source>
        <dbReference type="SAM" id="Coils"/>
    </source>
</evidence>
<dbReference type="PROSITE" id="PS50195">
    <property type="entry name" value="PX"/>
    <property type="match status" value="1"/>
</dbReference>
<dbReference type="GO" id="GO:0048471">
    <property type="term" value="C:perinuclear region of cytoplasm"/>
    <property type="evidence" value="ECO:0007669"/>
    <property type="project" value="EnsemblFungi"/>
</dbReference>
<evidence type="ECO:0000256" key="4">
    <source>
        <dbReference type="ARBA" id="ARBA00022448"/>
    </source>
</evidence>
<dbReference type="HOGENOM" id="CLU_027221_0_0_1"/>
<reference evidence="13 14" key="1">
    <citation type="journal article" date="2011" name="Proc. Natl. Acad. Sci. U.S.A.">
        <title>Evolutionary erosion of yeast sex chromosomes by mating-type switching accidents.</title>
        <authorList>
            <person name="Gordon J.L."/>
            <person name="Armisen D."/>
            <person name="Proux-Wera E."/>
            <person name="Oheigeartaigh S.S."/>
            <person name="Byrne K.P."/>
            <person name="Wolfe K.H."/>
        </authorList>
    </citation>
    <scope>NUCLEOTIDE SEQUENCE [LARGE SCALE GENOMIC DNA]</scope>
    <source>
        <strain evidence="14">ATCC 10597 / BCRC 20456 / CBS 421 / NBRC 0211 / NRRL Y-12639</strain>
    </source>
</reference>
<dbReference type="STRING" id="1071378.G0W7X8"/>
<dbReference type="GO" id="GO:0000422">
    <property type="term" value="P:autophagy of mitochondrion"/>
    <property type="evidence" value="ECO:0007669"/>
    <property type="project" value="EnsemblFungi"/>
</dbReference>
<keyword evidence="4" id="KW-0813">Transport</keyword>
<dbReference type="InterPro" id="IPR001683">
    <property type="entry name" value="PX_dom"/>
</dbReference>
<dbReference type="EMBL" id="HE580269">
    <property type="protein sequence ID" value="CCD23889.1"/>
    <property type="molecule type" value="Genomic_DNA"/>
</dbReference>
<dbReference type="KEGG" id="ndi:NDAI_0C02290"/>
<dbReference type="SUPFAM" id="SSF103657">
    <property type="entry name" value="BAR/IMD domain-like"/>
    <property type="match status" value="1"/>
</dbReference>
<keyword evidence="10" id="KW-0175">Coiled coil</keyword>
<evidence type="ECO:0000256" key="1">
    <source>
        <dbReference type="ARBA" id="ARBA00004184"/>
    </source>
</evidence>
<accession>G0W7X8</accession>
<keyword evidence="5" id="KW-0963">Cytoplasm</keyword>
<dbReference type="GO" id="GO:0010009">
    <property type="term" value="C:cytoplasmic side of endosome membrane"/>
    <property type="evidence" value="ECO:0007669"/>
    <property type="project" value="EnsemblFungi"/>
</dbReference>
<feature type="domain" description="PX" evidence="12">
    <location>
        <begin position="38"/>
        <end position="168"/>
    </location>
</feature>
<organism evidence="13 14">
    <name type="scientific">Naumovozyma dairenensis (strain ATCC 10597 / BCRC 20456 / CBS 421 / NBRC 0211 / NRRL Y-12639)</name>
    <name type="common">Saccharomyces dairenensis</name>
    <dbReference type="NCBI Taxonomy" id="1071378"/>
    <lineage>
        <taxon>Eukaryota</taxon>
        <taxon>Fungi</taxon>
        <taxon>Dikarya</taxon>
        <taxon>Ascomycota</taxon>
        <taxon>Saccharomycotina</taxon>
        <taxon>Saccharomycetes</taxon>
        <taxon>Saccharomycetales</taxon>
        <taxon>Saccharomycetaceae</taxon>
        <taxon>Naumovozyma</taxon>
    </lineage>
</organism>
<dbReference type="GO" id="GO:0032456">
    <property type="term" value="P:endocytic recycling"/>
    <property type="evidence" value="ECO:0007669"/>
    <property type="project" value="EnsemblFungi"/>
</dbReference>
<dbReference type="GO" id="GO:0034498">
    <property type="term" value="P:early endosome to Golgi transport"/>
    <property type="evidence" value="ECO:0007669"/>
    <property type="project" value="EnsemblFungi"/>
</dbReference>
<evidence type="ECO:0000259" key="12">
    <source>
        <dbReference type="PROSITE" id="PS50195"/>
    </source>
</evidence>
<keyword evidence="6" id="KW-0446">Lipid-binding</keyword>
<dbReference type="GO" id="GO:0036010">
    <property type="term" value="P:protein localization to endosome"/>
    <property type="evidence" value="ECO:0007669"/>
    <property type="project" value="EnsemblFungi"/>
</dbReference>
<dbReference type="OMA" id="WSLHRFI"/>
<evidence type="ECO:0000256" key="9">
    <source>
        <dbReference type="ARBA" id="ARBA00041273"/>
    </source>
</evidence>
<dbReference type="PANTHER" id="PTHR45949:SF2">
    <property type="entry name" value="SORTING NEXIN-4"/>
    <property type="match status" value="1"/>
</dbReference>
<dbReference type="RefSeq" id="XP_003669132.1">
    <property type="nucleotide sequence ID" value="XM_003669084.1"/>
</dbReference>
<dbReference type="Proteomes" id="UP000000689">
    <property type="component" value="Chromosome 3"/>
</dbReference>
<evidence type="ECO:0000256" key="11">
    <source>
        <dbReference type="SAM" id="MobiDB-lite"/>
    </source>
</evidence>
<feature type="region of interest" description="Disordered" evidence="11">
    <location>
        <begin position="1"/>
        <end position="32"/>
    </location>
</feature>
<protein>
    <recommendedName>
        <fullName evidence="8">Sorting nexin-4</fullName>
    </recommendedName>
    <alternativeName>
        <fullName evidence="9">Autophagy-related protein 24</fullName>
    </alternativeName>
</protein>
<evidence type="ECO:0000313" key="13">
    <source>
        <dbReference type="EMBL" id="CCD23889.1"/>
    </source>
</evidence>
<dbReference type="GO" id="GO:0034727">
    <property type="term" value="P:piecemeal microautophagy of the nucleus"/>
    <property type="evidence" value="ECO:0007669"/>
    <property type="project" value="EnsemblFungi"/>
</dbReference>
<evidence type="ECO:0000313" key="14">
    <source>
        <dbReference type="Proteomes" id="UP000000689"/>
    </source>
</evidence>
<evidence type="ECO:0000256" key="7">
    <source>
        <dbReference type="ARBA" id="ARBA00023136"/>
    </source>
</evidence>
<evidence type="ECO:0000256" key="2">
    <source>
        <dbReference type="ARBA" id="ARBA00004496"/>
    </source>
</evidence>
<feature type="compositionally biased region" description="Basic and acidic residues" evidence="11">
    <location>
        <begin position="1"/>
        <end position="13"/>
    </location>
</feature>
<comment type="subcellular location">
    <subcellularLocation>
        <location evidence="2">Cytoplasm</location>
    </subcellularLocation>
    <subcellularLocation>
        <location evidence="1">Endomembrane system</location>
        <topology evidence="1">Peripheral membrane protein</topology>
    </subcellularLocation>
</comment>
<evidence type="ECO:0000256" key="8">
    <source>
        <dbReference type="ARBA" id="ARBA00040748"/>
    </source>
</evidence>
<dbReference type="GO" id="GO:0005769">
    <property type="term" value="C:early endosome"/>
    <property type="evidence" value="ECO:0007669"/>
    <property type="project" value="EnsemblFungi"/>
</dbReference>
<evidence type="ECO:0000256" key="3">
    <source>
        <dbReference type="ARBA" id="ARBA00010883"/>
    </source>
</evidence>
<dbReference type="SUPFAM" id="SSF64268">
    <property type="entry name" value="PX domain"/>
    <property type="match status" value="1"/>
</dbReference>
<dbReference type="Gene3D" id="1.20.1270.60">
    <property type="entry name" value="Arfaptin homology (AH) domain/BAR domain"/>
    <property type="match status" value="1"/>
</dbReference>
<dbReference type="SMART" id="SM00312">
    <property type="entry name" value="PX"/>
    <property type="match status" value="1"/>
</dbReference>
<dbReference type="InterPro" id="IPR036871">
    <property type="entry name" value="PX_dom_sf"/>
</dbReference>
<dbReference type="PANTHER" id="PTHR45949">
    <property type="entry name" value="SORTING NEXIN-4"/>
    <property type="match status" value="1"/>
</dbReference>
<dbReference type="GO" id="GO:0032258">
    <property type="term" value="P:cytoplasm to vacuole targeting by the Cvt pathway"/>
    <property type="evidence" value="ECO:0007669"/>
    <property type="project" value="EnsemblFungi"/>
</dbReference>
<dbReference type="GO" id="GO:0061709">
    <property type="term" value="P:reticulophagy"/>
    <property type="evidence" value="ECO:0007669"/>
    <property type="project" value="TreeGrafter"/>
</dbReference>
<name>G0W7X8_NAUDC</name>
<dbReference type="GO" id="GO:0061723">
    <property type="term" value="P:glycophagy"/>
    <property type="evidence" value="ECO:0007669"/>
    <property type="project" value="EnsemblFungi"/>
</dbReference>
<comment type="similarity">
    <text evidence="3">Belongs to the sorting nexin family.</text>
</comment>
<dbReference type="Pfam" id="PF00787">
    <property type="entry name" value="PX"/>
    <property type="match status" value="1"/>
</dbReference>
<gene>
    <name evidence="13" type="primary">NDAI0C02290</name>
    <name evidence="13" type="ordered locus">NDAI_0C02290</name>
</gene>